<evidence type="ECO:0000259" key="1">
    <source>
        <dbReference type="Pfam" id="PF12728"/>
    </source>
</evidence>
<protein>
    <submittedName>
        <fullName evidence="2">Helix-turn-helix domain-containing protein</fullName>
    </submittedName>
</protein>
<evidence type="ECO:0000313" key="3">
    <source>
        <dbReference type="Proteomes" id="UP001482520"/>
    </source>
</evidence>
<dbReference type="NCBIfam" id="TIGR01764">
    <property type="entry name" value="excise"/>
    <property type="match status" value="1"/>
</dbReference>
<accession>A0ABV1NT67</accession>
<evidence type="ECO:0000313" key="2">
    <source>
        <dbReference type="EMBL" id="MEQ7845691.1"/>
    </source>
</evidence>
<reference evidence="2 3" key="1">
    <citation type="submission" date="2024-02" db="EMBL/GenBank/DDBJ databases">
        <title>Full genome sequence of Nocardioides kribbensis.</title>
        <authorList>
            <person name="Poletto B.L."/>
            <person name="Silva G."/>
            <person name="Galante D."/>
            <person name="Campos K.R."/>
            <person name="Santos M.B.N."/>
            <person name="Sacchi C.T."/>
        </authorList>
    </citation>
    <scope>NUCLEOTIDE SEQUENCE [LARGE SCALE GENOMIC DNA]</scope>
    <source>
        <strain evidence="2 3">O4R</strain>
    </source>
</reference>
<dbReference type="InterPro" id="IPR041657">
    <property type="entry name" value="HTH_17"/>
</dbReference>
<dbReference type="Pfam" id="PF12728">
    <property type="entry name" value="HTH_17"/>
    <property type="match status" value="1"/>
</dbReference>
<dbReference type="Proteomes" id="UP001482520">
    <property type="component" value="Unassembled WGS sequence"/>
</dbReference>
<dbReference type="RefSeq" id="WP_349803390.1">
    <property type="nucleotide sequence ID" value="NZ_JBEGDP010000001.1"/>
</dbReference>
<gene>
    <name evidence="2" type="ORF">V6R90_00265</name>
</gene>
<feature type="domain" description="Helix-turn-helix" evidence="1">
    <location>
        <begin position="13"/>
        <end position="61"/>
    </location>
</feature>
<sequence length="75" mass="8662">MSTTKLGLEPLIGVEELAEYLGVPVQTIYDWRLSGRAPRAYKFGKHLRFAASDVQAWLDDQHEPDHRDRDGDRHE</sequence>
<dbReference type="InterPro" id="IPR009061">
    <property type="entry name" value="DNA-bd_dom_put_sf"/>
</dbReference>
<dbReference type="EMBL" id="JBEGDP010000001">
    <property type="protein sequence ID" value="MEQ7845691.1"/>
    <property type="molecule type" value="Genomic_DNA"/>
</dbReference>
<keyword evidence="3" id="KW-1185">Reference proteome</keyword>
<dbReference type="SUPFAM" id="SSF46955">
    <property type="entry name" value="Putative DNA-binding domain"/>
    <property type="match status" value="1"/>
</dbReference>
<comment type="caution">
    <text evidence="2">The sequence shown here is derived from an EMBL/GenBank/DDBJ whole genome shotgun (WGS) entry which is preliminary data.</text>
</comment>
<proteinExistence type="predicted"/>
<dbReference type="InterPro" id="IPR010093">
    <property type="entry name" value="SinI_DNA-bd"/>
</dbReference>
<dbReference type="Gene3D" id="1.10.10.10">
    <property type="entry name" value="Winged helix-like DNA-binding domain superfamily/Winged helix DNA-binding domain"/>
    <property type="match status" value="1"/>
</dbReference>
<name>A0ABV1NT67_9ACTN</name>
<dbReference type="InterPro" id="IPR036388">
    <property type="entry name" value="WH-like_DNA-bd_sf"/>
</dbReference>
<organism evidence="2 3">
    <name type="scientific">Nocardioides kribbensis</name>
    <dbReference type="NCBI Taxonomy" id="305517"/>
    <lineage>
        <taxon>Bacteria</taxon>
        <taxon>Bacillati</taxon>
        <taxon>Actinomycetota</taxon>
        <taxon>Actinomycetes</taxon>
        <taxon>Propionibacteriales</taxon>
        <taxon>Nocardioidaceae</taxon>
        <taxon>Nocardioides</taxon>
    </lineage>
</organism>